<keyword evidence="5 12" id="KW-0288">FMN</keyword>
<dbReference type="SUPFAM" id="SSF51395">
    <property type="entry name" value="FMN-linked oxidoreductases"/>
    <property type="match status" value="1"/>
</dbReference>
<reference evidence="17" key="1">
    <citation type="submission" date="2021-03" db="EMBL/GenBank/DDBJ databases">
        <authorList>
            <person name="Sun Q."/>
        </authorList>
    </citation>
    <scope>NUCLEOTIDE SEQUENCE</scope>
    <source>
        <strain evidence="17">CCM 8862</strain>
    </source>
</reference>
<dbReference type="InterPro" id="IPR004652">
    <property type="entry name" value="DusB-like"/>
</dbReference>
<evidence type="ECO:0000256" key="1">
    <source>
        <dbReference type="ARBA" id="ARBA00001917"/>
    </source>
</evidence>
<evidence type="ECO:0000256" key="15">
    <source>
        <dbReference type="SAM" id="MobiDB-lite"/>
    </source>
</evidence>
<keyword evidence="8" id="KW-0694">RNA-binding</keyword>
<evidence type="ECO:0000256" key="5">
    <source>
        <dbReference type="ARBA" id="ARBA00022643"/>
    </source>
</evidence>
<dbReference type="InterPro" id="IPR024036">
    <property type="entry name" value="tRNA-dHydroUridine_Synthase_C"/>
</dbReference>
<comment type="catalytic activity">
    <reaction evidence="10">
        <text>a 5,6-dihydrouridine in tRNA + NADP(+) = a uridine in tRNA + NADPH + H(+)</text>
        <dbReference type="Rhea" id="RHEA:23624"/>
        <dbReference type="Rhea" id="RHEA-COMP:13339"/>
        <dbReference type="Rhea" id="RHEA-COMP:13887"/>
        <dbReference type="ChEBI" id="CHEBI:15378"/>
        <dbReference type="ChEBI" id="CHEBI:57783"/>
        <dbReference type="ChEBI" id="CHEBI:58349"/>
        <dbReference type="ChEBI" id="CHEBI:65315"/>
        <dbReference type="ChEBI" id="CHEBI:74443"/>
    </reaction>
</comment>
<dbReference type="RefSeq" id="WP_207279505.1">
    <property type="nucleotide sequence ID" value="NZ_JAFLEQ010000017.1"/>
</dbReference>
<dbReference type="EMBL" id="JAFLEQ010000017">
    <property type="protein sequence ID" value="MBN9645018.1"/>
    <property type="molecule type" value="Genomic_DNA"/>
</dbReference>
<comment type="cofactor">
    <cofactor evidence="1 12 14">
        <name>FMN</name>
        <dbReference type="ChEBI" id="CHEBI:58210"/>
    </cofactor>
</comment>
<keyword evidence="14" id="KW-0547">Nucleotide-binding</keyword>
<dbReference type="AlphaFoldDB" id="A0A939E3D4"/>
<evidence type="ECO:0000256" key="10">
    <source>
        <dbReference type="ARBA" id="ARBA00048205"/>
    </source>
</evidence>
<evidence type="ECO:0000256" key="9">
    <source>
        <dbReference type="ARBA" id="ARBA00023002"/>
    </source>
</evidence>
<evidence type="ECO:0000256" key="7">
    <source>
        <dbReference type="ARBA" id="ARBA00022857"/>
    </source>
</evidence>
<feature type="active site" description="Proton donor" evidence="13">
    <location>
        <position position="119"/>
    </location>
</feature>
<dbReference type="NCBIfam" id="TIGR00737">
    <property type="entry name" value="nifR3_yhdG"/>
    <property type="match status" value="1"/>
</dbReference>
<organism evidence="17 18">
    <name type="scientific">Corynebacterium mendelii</name>
    <dbReference type="NCBI Taxonomy" id="2765362"/>
    <lineage>
        <taxon>Bacteria</taxon>
        <taxon>Bacillati</taxon>
        <taxon>Actinomycetota</taxon>
        <taxon>Actinomycetes</taxon>
        <taxon>Mycobacteriales</taxon>
        <taxon>Corynebacteriaceae</taxon>
        <taxon>Corynebacterium</taxon>
    </lineage>
</organism>
<keyword evidence="7" id="KW-0521">NADP</keyword>
<feature type="binding site" evidence="14">
    <location>
        <position position="88"/>
    </location>
    <ligand>
        <name>FMN</name>
        <dbReference type="ChEBI" id="CHEBI:58210"/>
    </ligand>
</feature>
<protein>
    <recommendedName>
        <fullName evidence="12">tRNA-dihydrouridine synthase</fullName>
        <ecNumber evidence="12">1.3.1.-</ecNumber>
    </recommendedName>
</protein>
<keyword evidence="18" id="KW-1185">Reference proteome</keyword>
<evidence type="ECO:0000256" key="3">
    <source>
        <dbReference type="ARBA" id="ARBA00022555"/>
    </source>
</evidence>
<dbReference type="InterPro" id="IPR018517">
    <property type="entry name" value="tRNA_hU_synthase_CS"/>
</dbReference>
<dbReference type="GO" id="GO:0000049">
    <property type="term" value="F:tRNA binding"/>
    <property type="evidence" value="ECO:0007669"/>
    <property type="project" value="UniProtKB-KW"/>
</dbReference>
<dbReference type="PANTHER" id="PTHR45846">
    <property type="entry name" value="TRNA-DIHYDROURIDINE(47) SYNTHASE [NAD(P)(+)]-LIKE"/>
    <property type="match status" value="1"/>
</dbReference>
<keyword evidence="4 12" id="KW-0285">Flavoprotein</keyword>
<dbReference type="Pfam" id="PF01207">
    <property type="entry name" value="Dus"/>
    <property type="match status" value="1"/>
</dbReference>
<comment type="caution">
    <text evidence="17">The sequence shown here is derived from an EMBL/GenBank/DDBJ whole genome shotgun (WGS) entry which is preliminary data.</text>
</comment>
<keyword evidence="9 12" id="KW-0560">Oxidoreductase</keyword>
<accession>A0A939E3D4</accession>
<name>A0A939E3D4_9CORY</name>
<dbReference type="InterPro" id="IPR001269">
    <property type="entry name" value="DUS_fam"/>
</dbReference>
<evidence type="ECO:0000256" key="2">
    <source>
        <dbReference type="ARBA" id="ARBA00002790"/>
    </source>
</evidence>
<dbReference type="Proteomes" id="UP000664332">
    <property type="component" value="Unassembled WGS sequence"/>
</dbReference>
<proteinExistence type="inferred from homology"/>
<keyword evidence="6 12" id="KW-0819">tRNA processing</keyword>
<comment type="catalytic activity">
    <reaction evidence="11">
        <text>a 5,6-dihydrouridine in tRNA + NAD(+) = a uridine in tRNA + NADH + H(+)</text>
        <dbReference type="Rhea" id="RHEA:54452"/>
        <dbReference type="Rhea" id="RHEA-COMP:13339"/>
        <dbReference type="Rhea" id="RHEA-COMP:13887"/>
        <dbReference type="ChEBI" id="CHEBI:15378"/>
        <dbReference type="ChEBI" id="CHEBI:57540"/>
        <dbReference type="ChEBI" id="CHEBI:57945"/>
        <dbReference type="ChEBI" id="CHEBI:65315"/>
        <dbReference type="ChEBI" id="CHEBI:74443"/>
    </reaction>
</comment>
<feature type="binding site" evidence="14">
    <location>
        <position position="161"/>
    </location>
    <ligand>
        <name>FMN</name>
        <dbReference type="ChEBI" id="CHEBI:58210"/>
    </ligand>
</feature>
<dbReference type="GO" id="GO:0050660">
    <property type="term" value="F:flavin adenine dinucleotide binding"/>
    <property type="evidence" value="ECO:0007669"/>
    <property type="project" value="InterPro"/>
</dbReference>
<keyword evidence="3" id="KW-0820">tRNA-binding</keyword>
<dbReference type="Gene3D" id="1.10.1200.80">
    <property type="entry name" value="Putative flavin oxidoreducatase, domain 2"/>
    <property type="match status" value="1"/>
</dbReference>
<evidence type="ECO:0000256" key="6">
    <source>
        <dbReference type="ARBA" id="ARBA00022694"/>
    </source>
</evidence>
<comment type="similarity">
    <text evidence="12">Belongs to the dus family.</text>
</comment>
<dbReference type="PANTHER" id="PTHR45846:SF1">
    <property type="entry name" value="TRNA-DIHYDROURIDINE(47) SYNTHASE [NAD(P)(+)]-LIKE"/>
    <property type="match status" value="1"/>
</dbReference>
<gene>
    <name evidence="17" type="primary">dusB</name>
    <name evidence="17" type="ORF">JZY06_10425</name>
</gene>
<dbReference type="PROSITE" id="PS01136">
    <property type="entry name" value="UPF0034"/>
    <property type="match status" value="1"/>
</dbReference>
<feature type="binding site" evidence="14">
    <location>
        <position position="191"/>
    </location>
    <ligand>
        <name>FMN</name>
        <dbReference type="ChEBI" id="CHEBI:58210"/>
    </ligand>
</feature>
<dbReference type="CDD" id="cd02801">
    <property type="entry name" value="DUS_like_FMN"/>
    <property type="match status" value="1"/>
</dbReference>
<comment type="function">
    <text evidence="2 12">Catalyzes the synthesis of 5,6-dihydrouridine (D), a modified base found in the D-loop of most tRNAs, via the reduction of the C5-C6 double bond in target uridines.</text>
</comment>
<feature type="binding site" evidence="14">
    <location>
        <begin position="249"/>
        <end position="250"/>
    </location>
    <ligand>
        <name>FMN</name>
        <dbReference type="ChEBI" id="CHEBI:58210"/>
    </ligand>
</feature>
<evidence type="ECO:0000256" key="8">
    <source>
        <dbReference type="ARBA" id="ARBA00022884"/>
    </source>
</evidence>
<evidence type="ECO:0000313" key="17">
    <source>
        <dbReference type="EMBL" id="MBN9645018.1"/>
    </source>
</evidence>
<dbReference type="InterPro" id="IPR035587">
    <property type="entry name" value="DUS-like_FMN-bd"/>
</dbReference>
<sequence length="390" mass="41967">MAVEQCPAPPPLSIGRLALGSPVVLAPMAGVTNVAFRTLCRQLEREACDTVAGLYVCEMVTARALVEKNPKTLHMTTFAAEENPRSLQLYTTDPHYTYEAAKMIVDQDMADHIDMNFGCPVPKVTRRGGGSALPYKRKLFGQIVAAAVKATSGTGIPVTVKMRVGIDAEHHTHLDAGRIAVEEGAAAVALHGRTAAQRYSGQADWNEIARLKRHLAHTGIPVLGNGDIFAAGDARKMMETTGCDGVVIGRGCLGRPWLFTELAAELSGKPVPPEPTLGRVTEIVIRHMELLVAHDGEDKAARDIRKHMGWYFRGFPVGGEVRSALARVESLADLKAKLAPFADSREVACEPDSPRGRQGRPKKVTLPDGWLDDPYDDTVPVGADIDNSGG</sequence>
<dbReference type="GO" id="GO:0017150">
    <property type="term" value="F:tRNA dihydrouridine synthase activity"/>
    <property type="evidence" value="ECO:0007669"/>
    <property type="project" value="InterPro"/>
</dbReference>
<evidence type="ECO:0000256" key="12">
    <source>
        <dbReference type="PIRNR" id="PIRNR006621"/>
    </source>
</evidence>
<dbReference type="EC" id="1.3.1.-" evidence="12"/>
<evidence type="ECO:0000256" key="13">
    <source>
        <dbReference type="PIRSR" id="PIRSR006621-1"/>
    </source>
</evidence>
<feature type="region of interest" description="Disordered" evidence="15">
    <location>
        <begin position="347"/>
        <end position="390"/>
    </location>
</feature>
<feature type="domain" description="DUS-like FMN-binding" evidence="16">
    <location>
        <begin position="25"/>
        <end position="339"/>
    </location>
</feature>
<dbReference type="InterPro" id="IPR013785">
    <property type="entry name" value="Aldolase_TIM"/>
</dbReference>
<feature type="binding site" evidence="14">
    <location>
        <begin position="27"/>
        <end position="29"/>
    </location>
    <ligand>
        <name>FMN</name>
        <dbReference type="ChEBI" id="CHEBI:58210"/>
    </ligand>
</feature>
<evidence type="ECO:0000256" key="11">
    <source>
        <dbReference type="ARBA" id="ARBA00048802"/>
    </source>
</evidence>
<evidence type="ECO:0000313" key="18">
    <source>
        <dbReference type="Proteomes" id="UP000664332"/>
    </source>
</evidence>
<dbReference type="PIRSF" id="PIRSF006621">
    <property type="entry name" value="Dus"/>
    <property type="match status" value="1"/>
</dbReference>
<evidence type="ECO:0000256" key="4">
    <source>
        <dbReference type="ARBA" id="ARBA00022630"/>
    </source>
</evidence>
<dbReference type="Gene3D" id="3.20.20.70">
    <property type="entry name" value="Aldolase class I"/>
    <property type="match status" value="1"/>
</dbReference>
<evidence type="ECO:0000256" key="14">
    <source>
        <dbReference type="PIRSR" id="PIRSR006621-2"/>
    </source>
</evidence>
<evidence type="ECO:0000259" key="16">
    <source>
        <dbReference type="Pfam" id="PF01207"/>
    </source>
</evidence>